<dbReference type="OrthoDB" id="25408at2759"/>
<dbReference type="InParanoid" id="A0A316VK07"/>
<organism evidence="3 4">
    <name type="scientific">Meira miltonrushii</name>
    <dbReference type="NCBI Taxonomy" id="1280837"/>
    <lineage>
        <taxon>Eukaryota</taxon>
        <taxon>Fungi</taxon>
        <taxon>Dikarya</taxon>
        <taxon>Basidiomycota</taxon>
        <taxon>Ustilaginomycotina</taxon>
        <taxon>Exobasidiomycetes</taxon>
        <taxon>Exobasidiales</taxon>
        <taxon>Brachybasidiaceae</taxon>
        <taxon>Meira</taxon>
    </lineage>
</organism>
<dbReference type="GeneID" id="37018659"/>
<accession>A0A316VK07</accession>
<feature type="region of interest" description="Disordered" evidence="1">
    <location>
        <begin position="112"/>
        <end position="145"/>
    </location>
</feature>
<dbReference type="InterPro" id="IPR018222">
    <property type="entry name" value="Nuclear_transport_factor_2_euk"/>
</dbReference>
<proteinExistence type="predicted"/>
<dbReference type="SUPFAM" id="SSF54427">
    <property type="entry name" value="NTF2-like"/>
    <property type="match status" value="1"/>
</dbReference>
<dbReference type="EMBL" id="KZ819602">
    <property type="protein sequence ID" value="PWN36643.1"/>
    <property type="molecule type" value="Genomic_DNA"/>
</dbReference>
<feature type="compositionally biased region" description="Polar residues" evidence="1">
    <location>
        <begin position="113"/>
        <end position="145"/>
    </location>
</feature>
<dbReference type="Pfam" id="PF02136">
    <property type="entry name" value="NTF2"/>
    <property type="match status" value="1"/>
</dbReference>
<evidence type="ECO:0000313" key="3">
    <source>
        <dbReference type="EMBL" id="PWN36643.1"/>
    </source>
</evidence>
<dbReference type="PANTHER" id="PTHR12612">
    <property type="entry name" value="NUCLEAR TRANSPORT FACTOR 2"/>
    <property type="match status" value="1"/>
</dbReference>
<dbReference type="GO" id="GO:0006913">
    <property type="term" value="P:nucleocytoplasmic transport"/>
    <property type="evidence" value="ECO:0007669"/>
    <property type="project" value="InterPro"/>
</dbReference>
<evidence type="ECO:0000259" key="2">
    <source>
        <dbReference type="PROSITE" id="PS50177"/>
    </source>
</evidence>
<dbReference type="RefSeq" id="XP_025356945.1">
    <property type="nucleotide sequence ID" value="XM_025496878.1"/>
</dbReference>
<dbReference type="Gene3D" id="3.10.450.50">
    <property type="match status" value="1"/>
</dbReference>
<sequence length="196" mass="20470">MGVPDHSETRRLIDFAAKAAETFVSAYYAATDAPHRVQLIPTLYLPDATIVWNGHPISGSTNLAALLNSMPGSKHEVQMFDCHPLGGGTIDGTFQTPSLTLTVSGVVVHHTPGSLSAMPQSNAPNSSGSGKSRGNPSDGSDSSIPVDSLARAFSQNFVLVPQAGQETGGINVSATQEGKTISGRFFVQADAFRFIG</sequence>
<dbReference type="InterPro" id="IPR032710">
    <property type="entry name" value="NTF2-like_dom_sf"/>
</dbReference>
<reference evidence="3 4" key="1">
    <citation type="journal article" date="2018" name="Mol. Biol. Evol.">
        <title>Broad Genomic Sampling Reveals a Smut Pathogenic Ancestry of the Fungal Clade Ustilaginomycotina.</title>
        <authorList>
            <person name="Kijpornyongpan T."/>
            <person name="Mondo S.J."/>
            <person name="Barry K."/>
            <person name="Sandor L."/>
            <person name="Lee J."/>
            <person name="Lipzen A."/>
            <person name="Pangilinan J."/>
            <person name="LaButti K."/>
            <person name="Hainaut M."/>
            <person name="Henrissat B."/>
            <person name="Grigoriev I.V."/>
            <person name="Spatafora J.W."/>
            <person name="Aime M.C."/>
        </authorList>
    </citation>
    <scope>NUCLEOTIDE SEQUENCE [LARGE SCALE GENOMIC DNA]</scope>
    <source>
        <strain evidence="3 4">MCA 3882</strain>
    </source>
</reference>
<keyword evidence="4" id="KW-1185">Reference proteome</keyword>
<evidence type="ECO:0000256" key="1">
    <source>
        <dbReference type="SAM" id="MobiDB-lite"/>
    </source>
</evidence>
<dbReference type="InterPro" id="IPR002075">
    <property type="entry name" value="NTF2_dom"/>
</dbReference>
<dbReference type="PROSITE" id="PS50177">
    <property type="entry name" value="NTF2_DOMAIN"/>
    <property type="match status" value="1"/>
</dbReference>
<evidence type="ECO:0000313" key="4">
    <source>
        <dbReference type="Proteomes" id="UP000245771"/>
    </source>
</evidence>
<dbReference type="STRING" id="1280837.A0A316VK07"/>
<feature type="domain" description="NTF2" evidence="2">
    <location>
        <begin position="19"/>
        <end position="194"/>
    </location>
</feature>
<dbReference type="Proteomes" id="UP000245771">
    <property type="component" value="Unassembled WGS sequence"/>
</dbReference>
<dbReference type="AlphaFoldDB" id="A0A316VK07"/>
<protein>
    <submittedName>
        <fullName evidence="3">NTF2-like protein</fullName>
    </submittedName>
</protein>
<gene>
    <name evidence="3" type="ORF">FA14DRAFT_128862</name>
</gene>
<name>A0A316VK07_9BASI</name>
<dbReference type="InterPro" id="IPR045875">
    <property type="entry name" value="NTF2"/>
</dbReference>